<dbReference type="Proteomes" id="UP000193218">
    <property type="component" value="Unassembled WGS sequence"/>
</dbReference>
<feature type="compositionally biased region" description="Basic and acidic residues" evidence="1">
    <location>
        <begin position="127"/>
        <end position="138"/>
    </location>
</feature>
<dbReference type="GeneID" id="33554071"/>
<proteinExistence type="predicted"/>
<accession>A0A1Y1UPK3</accession>
<gene>
    <name evidence="2" type="ORF">BD324DRAFT_244501</name>
</gene>
<dbReference type="InParanoid" id="A0A1Y1UPK3"/>
<keyword evidence="3" id="KW-1185">Reference proteome</keyword>
<feature type="compositionally biased region" description="Basic and acidic residues" evidence="1">
    <location>
        <begin position="98"/>
        <end position="110"/>
    </location>
</feature>
<dbReference type="RefSeq" id="XP_021873724.1">
    <property type="nucleotide sequence ID" value="XM_022012263.1"/>
</dbReference>
<reference evidence="2 3" key="1">
    <citation type="submission" date="2017-03" db="EMBL/GenBank/DDBJ databases">
        <title>Widespread Adenine N6-methylation of Active Genes in Fungi.</title>
        <authorList>
            <consortium name="DOE Joint Genome Institute"/>
            <person name="Mondo S.J."/>
            <person name="Dannebaum R.O."/>
            <person name="Kuo R.C."/>
            <person name="Louie K.B."/>
            <person name="Bewick A.J."/>
            <person name="Labutti K."/>
            <person name="Haridas S."/>
            <person name="Kuo A."/>
            <person name="Salamov A."/>
            <person name="Ahrendt S.R."/>
            <person name="Lau R."/>
            <person name="Bowen B.P."/>
            <person name="Lipzen A."/>
            <person name="Sullivan W."/>
            <person name="Andreopoulos W.B."/>
            <person name="Clum A."/>
            <person name="Lindquist E."/>
            <person name="Daum C."/>
            <person name="Northen T.R."/>
            <person name="Ramamoorthy G."/>
            <person name="Schmitz R.J."/>
            <person name="Gryganskyi A."/>
            <person name="Culley D."/>
            <person name="Magnuson J."/>
            <person name="James T.Y."/>
            <person name="O'Malley M.A."/>
            <person name="Stajich J.E."/>
            <person name="Spatafora J.W."/>
            <person name="Visel A."/>
            <person name="Grigoriev I.V."/>
        </authorList>
    </citation>
    <scope>NUCLEOTIDE SEQUENCE [LARGE SCALE GENOMIC DNA]</scope>
    <source>
        <strain evidence="2 3">NRRL Y-17943</strain>
    </source>
</reference>
<organism evidence="2 3">
    <name type="scientific">Kockovaella imperatae</name>
    <dbReference type="NCBI Taxonomy" id="4999"/>
    <lineage>
        <taxon>Eukaryota</taxon>
        <taxon>Fungi</taxon>
        <taxon>Dikarya</taxon>
        <taxon>Basidiomycota</taxon>
        <taxon>Agaricomycotina</taxon>
        <taxon>Tremellomycetes</taxon>
        <taxon>Tremellales</taxon>
        <taxon>Cuniculitremaceae</taxon>
        <taxon>Kockovaella</taxon>
    </lineage>
</organism>
<evidence type="ECO:0000256" key="1">
    <source>
        <dbReference type="SAM" id="MobiDB-lite"/>
    </source>
</evidence>
<evidence type="ECO:0000313" key="3">
    <source>
        <dbReference type="Proteomes" id="UP000193218"/>
    </source>
</evidence>
<dbReference type="EMBL" id="NBSH01000002">
    <property type="protein sequence ID" value="ORX39939.1"/>
    <property type="molecule type" value="Genomic_DNA"/>
</dbReference>
<comment type="caution">
    <text evidence="2">The sequence shown here is derived from an EMBL/GenBank/DDBJ whole genome shotgun (WGS) entry which is preliminary data.</text>
</comment>
<feature type="region of interest" description="Disordered" evidence="1">
    <location>
        <begin position="94"/>
        <end position="146"/>
    </location>
</feature>
<protein>
    <submittedName>
        <fullName evidence="2">Uncharacterized protein</fullName>
    </submittedName>
</protein>
<dbReference type="STRING" id="4999.A0A1Y1UPK3"/>
<evidence type="ECO:0000313" key="2">
    <source>
        <dbReference type="EMBL" id="ORX39939.1"/>
    </source>
</evidence>
<dbReference type="OrthoDB" id="2573767at2759"/>
<name>A0A1Y1UPK3_9TREE</name>
<sequence length="177" mass="20215">MEVDHERVVHEDEVMDDYPYPTDIHTLPAITLHLPEKQMDLKMGEDDLNLQSITLLELAQLHHGCGLSPPLELFVSFEPGRFYQRFTAIQKEVSAQAKESDESVDGKSEPDANGPIPRSVPQSTVKAEGRETLVDQSKRGNPAEFRQARPGQYLNFVYRLTRSSSSRVWWIADRRPR</sequence>
<dbReference type="AlphaFoldDB" id="A0A1Y1UPK3"/>